<comment type="caution">
    <text evidence="4">The sequence shown here is derived from an EMBL/GenBank/DDBJ whole genome shotgun (WGS) entry which is preliminary data.</text>
</comment>
<comment type="similarity">
    <text evidence="1">Belongs to the 'GDXG' lipolytic enzyme family.</text>
</comment>
<dbReference type="AlphaFoldDB" id="A0A3C1KI15"/>
<dbReference type="Proteomes" id="UP000259273">
    <property type="component" value="Unassembled WGS sequence"/>
</dbReference>
<dbReference type="GO" id="GO:0016787">
    <property type="term" value="F:hydrolase activity"/>
    <property type="evidence" value="ECO:0007669"/>
    <property type="project" value="UniProtKB-KW"/>
</dbReference>
<dbReference type="InterPro" id="IPR002168">
    <property type="entry name" value="Lipase_GDXG_HIS_AS"/>
</dbReference>
<dbReference type="InterPro" id="IPR013094">
    <property type="entry name" value="AB_hydrolase_3"/>
</dbReference>
<dbReference type="Gene3D" id="3.40.50.1820">
    <property type="entry name" value="alpha/beta hydrolase"/>
    <property type="match status" value="1"/>
</dbReference>
<accession>A0A3C1KI15</accession>
<dbReference type="SUPFAM" id="SSF53474">
    <property type="entry name" value="alpha/beta-Hydrolases"/>
    <property type="match status" value="1"/>
</dbReference>
<dbReference type="PANTHER" id="PTHR48081">
    <property type="entry name" value="AB HYDROLASE SUPERFAMILY PROTEIN C4A8.06C"/>
    <property type="match status" value="1"/>
</dbReference>
<evidence type="ECO:0000256" key="2">
    <source>
        <dbReference type="ARBA" id="ARBA00022801"/>
    </source>
</evidence>
<gene>
    <name evidence="4" type="ORF">DCP75_00660</name>
</gene>
<evidence type="ECO:0000313" key="4">
    <source>
        <dbReference type="EMBL" id="HAN26251.1"/>
    </source>
</evidence>
<dbReference type="InterPro" id="IPR029058">
    <property type="entry name" value="AB_hydrolase_fold"/>
</dbReference>
<protein>
    <submittedName>
        <fullName evidence="4">Alpha/beta hydrolase</fullName>
    </submittedName>
</protein>
<dbReference type="PROSITE" id="PS01173">
    <property type="entry name" value="LIPASE_GDXG_HIS"/>
    <property type="match status" value="1"/>
</dbReference>
<reference evidence="4 5" key="1">
    <citation type="journal article" date="2018" name="Nat. Biotechnol.">
        <title>A standardized bacterial taxonomy based on genome phylogeny substantially revises the tree of life.</title>
        <authorList>
            <person name="Parks D.H."/>
            <person name="Chuvochina M."/>
            <person name="Waite D.W."/>
            <person name="Rinke C."/>
            <person name="Skarshewski A."/>
            <person name="Chaumeil P.A."/>
            <person name="Hugenholtz P."/>
        </authorList>
    </citation>
    <scope>NUCLEOTIDE SEQUENCE [LARGE SCALE GENOMIC DNA]</scope>
    <source>
        <strain evidence="4">UBA9158</strain>
    </source>
</reference>
<dbReference type="InterPro" id="IPR050300">
    <property type="entry name" value="GDXG_lipolytic_enzyme"/>
</dbReference>
<feature type="domain" description="Alpha/beta hydrolase fold-3" evidence="3">
    <location>
        <begin position="59"/>
        <end position="268"/>
    </location>
</feature>
<evidence type="ECO:0000313" key="5">
    <source>
        <dbReference type="Proteomes" id="UP000259273"/>
    </source>
</evidence>
<name>A0A3C1KI15_9GAMM</name>
<organism evidence="4 5">
    <name type="scientific">Haliea salexigens</name>
    <dbReference type="NCBI Taxonomy" id="287487"/>
    <lineage>
        <taxon>Bacteria</taxon>
        <taxon>Pseudomonadati</taxon>
        <taxon>Pseudomonadota</taxon>
        <taxon>Gammaproteobacteria</taxon>
        <taxon>Cellvibrionales</taxon>
        <taxon>Halieaceae</taxon>
        <taxon>Haliea</taxon>
    </lineage>
</organism>
<evidence type="ECO:0000259" key="3">
    <source>
        <dbReference type="Pfam" id="PF07859"/>
    </source>
</evidence>
<dbReference type="Pfam" id="PF07859">
    <property type="entry name" value="Abhydrolase_3"/>
    <property type="match status" value="1"/>
</dbReference>
<proteinExistence type="inferred from homology"/>
<dbReference type="EMBL" id="DMND01000014">
    <property type="protein sequence ID" value="HAN26251.1"/>
    <property type="molecule type" value="Genomic_DNA"/>
</dbReference>
<keyword evidence="2 4" id="KW-0378">Hydrolase</keyword>
<dbReference type="STRING" id="1121937.GCA_000423125_02547"/>
<dbReference type="PANTHER" id="PTHR48081:SF8">
    <property type="entry name" value="ALPHA_BETA HYDROLASE FOLD-3 DOMAIN-CONTAINING PROTEIN-RELATED"/>
    <property type="match status" value="1"/>
</dbReference>
<sequence>MLQALRVWATRRYYRHTNAQAWHGKFTDAAYSTLQLPGPHGQLQARMYSSKVGASKPLIIFFHGGGWVIGDLITHHPFCQQLREHTGCTVVAVDYRLAPEHPFPAALQDCLAATHWLARHAESIGPSNGSFVLAGDSAGGHLAACTGLALGPDMLARLAGALLIYPVVDHYSHPYPSYTERARGQTLTSNLMRWFWDTWLAGQSAADAAAAGALLAGHDDLHTLPNCLLVTAERDPLRDEGRALGNALEDAGVPLTLQHYADAEHGFACSQGPGRDFEHFMALTRQWLDTLHPTGHR</sequence>
<evidence type="ECO:0000256" key="1">
    <source>
        <dbReference type="ARBA" id="ARBA00010515"/>
    </source>
</evidence>